<name>A0A3N0I474_9FIRM</name>
<sequence length="265" mass="29020">MNIDTEVYRHVSNRLMKYCIPLSFTQSHLSIRHQDILSRLQKIASFYSQSAIVYEQKEARLTNSYFQDGYLTYTGSIHPHFDNIIKKEGKTITGSGKISYAASQYAYTKNGKYGYVLLNADIGQWKANGAVDIHVWKNKVINPSIYLSGSTSLSLLSGTASARIGQSMIYGTASASGQVGVVYAKAKAVLSASEQTLDLDVGAAALQGEVKSSFQFFDAKITLTGSGSIGSAQANVSYHHKTREWEFGSKLGFICGLGFKVKVEY</sequence>
<comment type="caution">
    <text evidence="1">The sequence shown here is derived from an EMBL/GenBank/DDBJ whole genome shotgun (WGS) entry which is preliminary data.</text>
</comment>
<accession>A0A3N0I474</accession>
<reference evidence="1 2" key="1">
    <citation type="submission" date="2018-11" db="EMBL/GenBank/DDBJ databases">
        <title>Clostridium sp. nov., a member of the family Erysipelotrichaceae isolated from pig faeces.</title>
        <authorList>
            <person name="Chang Y.-H."/>
        </authorList>
    </citation>
    <scope>NUCLEOTIDE SEQUENCE [LARGE SCALE GENOMIC DNA]</scope>
    <source>
        <strain evidence="1 2">YH-panp20</strain>
    </source>
</reference>
<organism evidence="1 2">
    <name type="scientific">Absicoccus porci</name>
    <dbReference type="NCBI Taxonomy" id="2486576"/>
    <lineage>
        <taxon>Bacteria</taxon>
        <taxon>Bacillati</taxon>
        <taxon>Bacillota</taxon>
        <taxon>Erysipelotrichia</taxon>
        <taxon>Erysipelotrichales</taxon>
        <taxon>Erysipelotrichaceae</taxon>
        <taxon>Absicoccus</taxon>
    </lineage>
</organism>
<evidence type="ECO:0000313" key="2">
    <source>
        <dbReference type="Proteomes" id="UP000276568"/>
    </source>
</evidence>
<dbReference type="AlphaFoldDB" id="A0A3N0I474"/>
<dbReference type="OrthoDB" id="1769358at2"/>
<protein>
    <submittedName>
        <fullName evidence="1">Uncharacterized protein</fullName>
    </submittedName>
</protein>
<dbReference type="RefSeq" id="WP_128519978.1">
    <property type="nucleotide sequence ID" value="NZ_CAUWBR010000005.1"/>
</dbReference>
<dbReference type="EMBL" id="RJQC01000001">
    <property type="protein sequence ID" value="RNM31819.1"/>
    <property type="molecule type" value="Genomic_DNA"/>
</dbReference>
<proteinExistence type="predicted"/>
<keyword evidence="2" id="KW-1185">Reference proteome</keyword>
<evidence type="ECO:0000313" key="1">
    <source>
        <dbReference type="EMBL" id="RNM31819.1"/>
    </source>
</evidence>
<dbReference type="Proteomes" id="UP000276568">
    <property type="component" value="Unassembled WGS sequence"/>
</dbReference>
<gene>
    <name evidence="1" type="ORF">EDX97_04525</name>
</gene>